<accession>H0W7Q8</accession>
<evidence type="ECO:0000256" key="6">
    <source>
        <dbReference type="ARBA" id="ARBA00023163"/>
    </source>
</evidence>
<comment type="subcellular location">
    <subcellularLocation>
        <location evidence="1">Nucleus</location>
    </subcellularLocation>
</comment>
<dbReference type="GO" id="GO:0003700">
    <property type="term" value="F:DNA-binding transcription factor activity"/>
    <property type="evidence" value="ECO:0007669"/>
    <property type="project" value="InterPro"/>
</dbReference>
<dbReference type="GO" id="GO:0005634">
    <property type="term" value="C:nucleus"/>
    <property type="evidence" value="ECO:0007669"/>
    <property type="project" value="UniProtKB-SubCell"/>
</dbReference>
<dbReference type="PRINTS" id="PR00056">
    <property type="entry name" value="HSFDOMAIN"/>
</dbReference>
<dbReference type="Gene3D" id="1.10.10.10">
    <property type="entry name" value="Winged helix-like DNA-binding domain superfamily/Winged helix DNA-binding domain"/>
    <property type="match status" value="1"/>
</dbReference>
<evidence type="ECO:0000313" key="10">
    <source>
        <dbReference type="Ensembl" id="ENSCPOP00000019012.2"/>
    </source>
</evidence>
<dbReference type="GO" id="GO:0043565">
    <property type="term" value="F:sequence-specific DNA binding"/>
    <property type="evidence" value="ECO:0007669"/>
    <property type="project" value="InterPro"/>
</dbReference>
<dbReference type="Ensembl" id="ENSCPOT00000021460.2">
    <property type="protein sequence ID" value="ENSCPOP00000019012.2"/>
    <property type="gene ID" value="ENSCPOG00000022752.2"/>
</dbReference>
<keyword evidence="6" id="KW-0804">Transcription</keyword>
<keyword evidence="4" id="KW-0346">Stress response</keyword>
<evidence type="ECO:0000256" key="3">
    <source>
        <dbReference type="ARBA" id="ARBA00023015"/>
    </source>
</evidence>
<name>H0W7Q8_CAVPO</name>
<dbReference type="InterPro" id="IPR000232">
    <property type="entry name" value="HSF_DNA-bd"/>
</dbReference>
<dbReference type="SMART" id="SM00415">
    <property type="entry name" value="HSF"/>
    <property type="match status" value="1"/>
</dbReference>
<dbReference type="PANTHER" id="PTHR10015:SF454">
    <property type="entry name" value="HEAT SHOCK FACTOR PROTEIN 3"/>
    <property type="match status" value="1"/>
</dbReference>
<evidence type="ECO:0000256" key="5">
    <source>
        <dbReference type="ARBA" id="ARBA00023125"/>
    </source>
</evidence>
<evidence type="ECO:0000256" key="2">
    <source>
        <dbReference type="ARBA" id="ARBA00006403"/>
    </source>
</evidence>
<protein>
    <recommendedName>
        <fullName evidence="9">HSF-type DNA-binding domain-containing protein</fullName>
    </recommendedName>
</protein>
<keyword evidence="7" id="KW-0539">Nucleus</keyword>
<dbReference type="InterPro" id="IPR036388">
    <property type="entry name" value="WH-like_DNA-bd_sf"/>
</dbReference>
<dbReference type="EMBL" id="AAKN02052889">
    <property type="status" value="NOT_ANNOTATED_CDS"/>
    <property type="molecule type" value="Genomic_DNA"/>
</dbReference>
<dbReference type="FunFam" id="1.10.10.10:FF:000027">
    <property type="entry name" value="Heat shock transcription factor 1"/>
    <property type="match status" value="1"/>
</dbReference>
<reference evidence="10" key="2">
    <citation type="submission" date="2025-08" db="UniProtKB">
        <authorList>
            <consortium name="Ensembl"/>
        </authorList>
    </citation>
    <scope>IDENTIFICATION</scope>
    <source>
        <strain evidence="10">2N</strain>
    </source>
</reference>
<dbReference type="eggNOG" id="KOG0627">
    <property type="taxonomic scope" value="Eukaryota"/>
</dbReference>
<evidence type="ECO:0000259" key="9">
    <source>
        <dbReference type="SMART" id="SM00415"/>
    </source>
</evidence>
<evidence type="ECO:0000256" key="8">
    <source>
        <dbReference type="RuleBase" id="RU004020"/>
    </source>
</evidence>
<sequence>YLGCFQFFSPGSLNGQSFCIVNEQIFAKKVLPKYFKHNNIASFTRQLNIYGFRKVIGLENGKTDQKAPAMEFQHPLFKKGGANFLENIKRKVPSVKMEDMRTCSDELQRMMTEVQEMGDKQSNMDVSFSKLKKQYTTLWLEMKNLRQKYGEQQQLLTQILQFILCLMSENHMVNKSRKRSLPVISELEDSKCAPQYFHIPEERKEEAMAIIKDGYAIIEDKYKSLLDSGLPTLRSEYKNLVSSVDQTNRDHRYVPYQEVPLSEDSALTDLDLVIPDLQDLMTMESFEQETEDMPLELESLLSQDIESMLTEDKSNVHCDTITNSDEMHYTNGELMELTSFLPKMNVNYTSDLLSEVSLSIHI</sequence>
<evidence type="ECO:0000256" key="1">
    <source>
        <dbReference type="ARBA" id="ARBA00004123"/>
    </source>
</evidence>
<dbReference type="VEuPathDB" id="HostDB:ENSCPOG00000022752"/>
<keyword evidence="3" id="KW-0805">Transcription regulation</keyword>
<dbReference type="EMBL" id="AAKN02052888">
    <property type="status" value="NOT_ANNOTATED_CDS"/>
    <property type="molecule type" value="Genomic_DNA"/>
</dbReference>
<reference evidence="11" key="1">
    <citation type="journal article" date="2011" name="Nature">
        <title>A high-resolution map of human evolutionary constraint using 29 mammals.</title>
        <authorList>
            <person name="Lindblad-Toh K."/>
            <person name="Garber M."/>
            <person name="Zuk O."/>
            <person name="Lin M.F."/>
            <person name="Parker B.J."/>
            <person name="Washietl S."/>
            <person name="Kheradpour P."/>
            <person name="Ernst J."/>
            <person name="Jordan G."/>
            <person name="Mauceli E."/>
            <person name="Ward L.D."/>
            <person name="Lowe C.B."/>
            <person name="Holloway A.K."/>
            <person name="Clamp M."/>
            <person name="Gnerre S."/>
            <person name="Alfoldi J."/>
            <person name="Beal K."/>
            <person name="Chang J."/>
            <person name="Clawson H."/>
            <person name="Cuff J."/>
            <person name="Di Palma F."/>
            <person name="Fitzgerald S."/>
            <person name="Flicek P."/>
            <person name="Guttman M."/>
            <person name="Hubisz M.J."/>
            <person name="Jaffe D.B."/>
            <person name="Jungreis I."/>
            <person name="Kent W.J."/>
            <person name="Kostka D."/>
            <person name="Lara M."/>
            <person name="Martins A.L."/>
            <person name="Massingham T."/>
            <person name="Moltke I."/>
            <person name="Raney B.J."/>
            <person name="Rasmussen M.D."/>
            <person name="Robinson J."/>
            <person name="Stark A."/>
            <person name="Vilella A.J."/>
            <person name="Wen J."/>
            <person name="Xie X."/>
            <person name="Zody M.C."/>
            <person name="Baldwin J."/>
            <person name="Bloom T."/>
            <person name="Chin C.W."/>
            <person name="Heiman D."/>
            <person name="Nicol R."/>
            <person name="Nusbaum C."/>
            <person name="Young S."/>
            <person name="Wilkinson J."/>
            <person name="Worley K.C."/>
            <person name="Kovar C.L."/>
            <person name="Muzny D.M."/>
            <person name="Gibbs R.A."/>
            <person name="Cree A."/>
            <person name="Dihn H.H."/>
            <person name="Fowler G."/>
            <person name="Jhangiani S."/>
            <person name="Joshi V."/>
            <person name="Lee S."/>
            <person name="Lewis L.R."/>
            <person name="Nazareth L.V."/>
            <person name="Okwuonu G."/>
            <person name="Santibanez J."/>
            <person name="Warren W.C."/>
            <person name="Mardis E.R."/>
            <person name="Weinstock G.M."/>
            <person name="Wilson R.K."/>
            <person name="Delehaunty K."/>
            <person name="Dooling D."/>
            <person name="Fronik C."/>
            <person name="Fulton L."/>
            <person name="Fulton B."/>
            <person name="Graves T."/>
            <person name="Minx P."/>
            <person name="Sodergren E."/>
            <person name="Birney E."/>
            <person name="Margulies E.H."/>
            <person name="Herrero J."/>
            <person name="Green E.D."/>
            <person name="Haussler D."/>
            <person name="Siepel A."/>
            <person name="Goldman N."/>
            <person name="Pollard K.S."/>
            <person name="Pedersen J.S."/>
            <person name="Lander E.S."/>
            <person name="Kellis M."/>
        </authorList>
    </citation>
    <scope>NUCLEOTIDE SEQUENCE [LARGE SCALE GENOMIC DNA]</scope>
    <source>
        <strain evidence="11">2N</strain>
    </source>
</reference>
<evidence type="ECO:0000256" key="4">
    <source>
        <dbReference type="ARBA" id="ARBA00023016"/>
    </source>
</evidence>
<dbReference type="GeneTree" id="ENSGT00940000163549"/>
<comment type="similarity">
    <text evidence="2 8">Belongs to the HSF family.</text>
</comment>
<evidence type="ECO:0000256" key="7">
    <source>
        <dbReference type="ARBA" id="ARBA00023242"/>
    </source>
</evidence>
<dbReference type="Proteomes" id="UP000005447">
    <property type="component" value="Unassembled WGS sequence"/>
</dbReference>
<dbReference type="Pfam" id="PF00447">
    <property type="entry name" value="HSF_DNA-bind"/>
    <property type="match status" value="1"/>
</dbReference>
<organism evidence="10 11">
    <name type="scientific">Cavia porcellus</name>
    <name type="common">Guinea pig</name>
    <dbReference type="NCBI Taxonomy" id="10141"/>
    <lineage>
        <taxon>Eukaryota</taxon>
        <taxon>Metazoa</taxon>
        <taxon>Chordata</taxon>
        <taxon>Craniata</taxon>
        <taxon>Vertebrata</taxon>
        <taxon>Euteleostomi</taxon>
        <taxon>Mammalia</taxon>
        <taxon>Eutheria</taxon>
        <taxon>Euarchontoglires</taxon>
        <taxon>Glires</taxon>
        <taxon>Rodentia</taxon>
        <taxon>Hystricomorpha</taxon>
        <taxon>Caviidae</taxon>
        <taxon>Cavia</taxon>
    </lineage>
</organism>
<feature type="domain" description="HSF-type DNA-binding" evidence="9">
    <location>
        <begin position="3"/>
        <end position="91"/>
    </location>
</feature>
<keyword evidence="5" id="KW-0238">DNA-binding</keyword>
<evidence type="ECO:0000313" key="11">
    <source>
        <dbReference type="Proteomes" id="UP000005447"/>
    </source>
</evidence>
<dbReference type="AlphaFoldDB" id="H0W7Q8"/>
<dbReference type="InterPro" id="IPR036390">
    <property type="entry name" value="WH_DNA-bd_sf"/>
</dbReference>
<keyword evidence="11" id="KW-1185">Reference proteome</keyword>
<dbReference type="SUPFAM" id="SSF46785">
    <property type="entry name" value="Winged helix' DNA-binding domain"/>
    <property type="match status" value="1"/>
</dbReference>
<dbReference type="PANTHER" id="PTHR10015">
    <property type="entry name" value="HEAT SHOCK TRANSCRIPTION FACTOR"/>
    <property type="match status" value="1"/>
</dbReference>
<dbReference type="HOGENOM" id="CLU_752190_0_0_1"/>
<reference evidence="10" key="3">
    <citation type="submission" date="2025-09" db="UniProtKB">
        <authorList>
            <consortium name="Ensembl"/>
        </authorList>
    </citation>
    <scope>IDENTIFICATION</scope>
    <source>
        <strain evidence="10">2N</strain>
    </source>
</reference>
<proteinExistence type="inferred from homology"/>